<proteinExistence type="predicted"/>
<sequence length="72" mass="8771">MAVYDRVDKRRRALINAQKRYNKDLNICWKRGYLPKRKLIIMKIESLIADIKIWWTTRRLKKAGYIGYRKGD</sequence>
<protein>
    <submittedName>
        <fullName evidence="1">Uncharacterized protein</fullName>
    </submittedName>
</protein>
<accession>X1F7V0</accession>
<dbReference type="EMBL" id="BARU01012484">
    <property type="protein sequence ID" value="GAH41716.1"/>
    <property type="molecule type" value="Genomic_DNA"/>
</dbReference>
<name>X1F7V0_9ZZZZ</name>
<reference evidence="1" key="1">
    <citation type="journal article" date="2014" name="Front. Microbiol.">
        <title>High frequency of phylogenetically diverse reductive dehalogenase-homologous genes in deep subseafloor sedimentary metagenomes.</title>
        <authorList>
            <person name="Kawai M."/>
            <person name="Futagami T."/>
            <person name="Toyoda A."/>
            <person name="Takaki Y."/>
            <person name="Nishi S."/>
            <person name="Hori S."/>
            <person name="Arai W."/>
            <person name="Tsubouchi T."/>
            <person name="Morono Y."/>
            <person name="Uchiyama I."/>
            <person name="Ito T."/>
            <person name="Fujiyama A."/>
            <person name="Inagaki F."/>
            <person name="Takami H."/>
        </authorList>
    </citation>
    <scope>NUCLEOTIDE SEQUENCE</scope>
    <source>
        <strain evidence="1">Expedition CK06-06</strain>
    </source>
</reference>
<evidence type="ECO:0000313" key="1">
    <source>
        <dbReference type="EMBL" id="GAH41716.1"/>
    </source>
</evidence>
<comment type="caution">
    <text evidence="1">The sequence shown here is derived from an EMBL/GenBank/DDBJ whole genome shotgun (WGS) entry which is preliminary data.</text>
</comment>
<gene>
    <name evidence="1" type="ORF">S03H2_23000</name>
</gene>
<dbReference type="AlphaFoldDB" id="X1F7V0"/>
<organism evidence="1">
    <name type="scientific">marine sediment metagenome</name>
    <dbReference type="NCBI Taxonomy" id="412755"/>
    <lineage>
        <taxon>unclassified sequences</taxon>
        <taxon>metagenomes</taxon>
        <taxon>ecological metagenomes</taxon>
    </lineage>
</organism>